<gene>
    <name evidence="1" type="ORF">KDA_11410</name>
</gene>
<evidence type="ECO:0000313" key="2">
    <source>
        <dbReference type="Proteomes" id="UP000287171"/>
    </source>
</evidence>
<dbReference type="Proteomes" id="UP000287171">
    <property type="component" value="Unassembled WGS sequence"/>
</dbReference>
<dbReference type="EMBL" id="BIFT01000001">
    <property type="protein sequence ID" value="GCE25657.1"/>
    <property type="molecule type" value="Genomic_DNA"/>
</dbReference>
<evidence type="ECO:0000313" key="1">
    <source>
        <dbReference type="EMBL" id="GCE25657.1"/>
    </source>
</evidence>
<reference evidence="2" key="1">
    <citation type="submission" date="2018-12" db="EMBL/GenBank/DDBJ databases">
        <title>Tengunoibacter tsumagoiensis gen. nov., sp. nov., Dictyobacter kobayashii sp. nov., D. alpinus sp. nov., and D. joshuensis sp. nov. and description of Dictyobacteraceae fam. nov. within the order Ktedonobacterales isolated from Tengu-no-mugimeshi.</title>
        <authorList>
            <person name="Wang C.M."/>
            <person name="Zheng Y."/>
            <person name="Sakai Y."/>
            <person name="Toyoda A."/>
            <person name="Minakuchi Y."/>
            <person name="Abe K."/>
            <person name="Yokota A."/>
            <person name="Yabe S."/>
        </authorList>
    </citation>
    <scope>NUCLEOTIDE SEQUENCE [LARGE SCALE GENOMIC DNA]</scope>
    <source>
        <strain evidence="2">Uno16</strain>
    </source>
</reference>
<name>A0A402B2W8_9CHLR</name>
<dbReference type="AlphaFoldDB" id="A0A402B2W8"/>
<organism evidence="1 2">
    <name type="scientific">Dictyobacter alpinus</name>
    <dbReference type="NCBI Taxonomy" id="2014873"/>
    <lineage>
        <taxon>Bacteria</taxon>
        <taxon>Bacillati</taxon>
        <taxon>Chloroflexota</taxon>
        <taxon>Ktedonobacteria</taxon>
        <taxon>Ktedonobacterales</taxon>
        <taxon>Dictyobacteraceae</taxon>
        <taxon>Dictyobacter</taxon>
    </lineage>
</organism>
<sequence>MIFIFCFDASRLRRSSVFSYVVRSRAVVAALDLTTYENQVMGTVIAVSFYSIVKSRGMAIL</sequence>
<proteinExistence type="predicted"/>
<protein>
    <submittedName>
        <fullName evidence="1">Uncharacterized protein</fullName>
    </submittedName>
</protein>
<accession>A0A402B2W8</accession>
<comment type="caution">
    <text evidence="1">The sequence shown here is derived from an EMBL/GenBank/DDBJ whole genome shotgun (WGS) entry which is preliminary data.</text>
</comment>
<keyword evidence="2" id="KW-1185">Reference proteome</keyword>